<dbReference type="STRING" id="266809.PM03_02715"/>
<evidence type="ECO:0000313" key="2">
    <source>
        <dbReference type="Proteomes" id="UP000051298"/>
    </source>
</evidence>
<dbReference type="RefSeq" id="WP_233486507.1">
    <property type="nucleotide sequence ID" value="NZ_CYRX01000033.1"/>
</dbReference>
<accession>A0A0P1F3C9</accession>
<name>A0A0P1F3C9_9RHOB</name>
<dbReference type="Proteomes" id="UP000051298">
    <property type="component" value="Unassembled WGS sequence"/>
</dbReference>
<gene>
    <name evidence="1" type="ORF">THS5294_03470</name>
</gene>
<protein>
    <submittedName>
        <fullName evidence="1">Uncharacterized protein</fullName>
    </submittedName>
</protein>
<evidence type="ECO:0000313" key="1">
    <source>
        <dbReference type="EMBL" id="CUH62156.1"/>
    </source>
</evidence>
<sequence>MSVDGARLTLARRTPVRWDVAVQTVLTGCADRNRAAIAHQVRQDIWRALARVRGFSPIVEVTRSGSDMQVRAGGRLDASAPDLTARIAGVLNQPTARARWCARA</sequence>
<reference evidence="1 2" key="1">
    <citation type="submission" date="2015-09" db="EMBL/GenBank/DDBJ databases">
        <authorList>
            <consortium name="Swine Surveillance"/>
        </authorList>
    </citation>
    <scope>NUCLEOTIDE SEQUENCE [LARGE SCALE GENOMIC DNA]</scope>
    <source>
        <strain evidence="1 2">CECT 5294</strain>
    </source>
</reference>
<dbReference type="EMBL" id="CYRX01000033">
    <property type="protein sequence ID" value="CUH62156.1"/>
    <property type="molecule type" value="Genomic_DNA"/>
</dbReference>
<organism evidence="1 2">
    <name type="scientific">Thalassobacter stenotrophicus</name>
    <dbReference type="NCBI Taxonomy" id="266809"/>
    <lineage>
        <taxon>Bacteria</taxon>
        <taxon>Pseudomonadati</taxon>
        <taxon>Pseudomonadota</taxon>
        <taxon>Alphaproteobacteria</taxon>
        <taxon>Rhodobacterales</taxon>
        <taxon>Roseobacteraceae</taxon>
        <taxon>Thalassobacter</taxon>
    </lineage>
</organism>
<dbReference type="eggNOG" id="COG1917">
    <property type="taxonomic scope" value="Bacteria"/>
</dbReference>
<dbReference type="AlphaFoldDB" id="A0A0P1F3C9"/>
<proteinExistence type="predicted"/>